<dbReference type="InterPro" id="IPR036388">
    <property type="entry name" value="WH-like_DNA-bd_sf"/>
</dbReference>
<dbReference type="PRINTS" id="PR00035">
    <property type="entry name" value="HTHGNTR"/>
</dbReference>
<dbReference type="InterPro" id="IPR000524">
    <property type="entry name" value="Tscrpt_reg_HTH_GntR"/>
</dbReference>
<dbReference type="AlphaFoldDB" id="A0A9D1HQZ7"/>
<keyword evidence="3" id="KW-0804">Transcription</keyword>
<organism evidence="5 6">
    <name type="scientific">Candidatus Fimiplasma intestinipullorum</name>
    <dbReference type="NCBI Taxonomy" id="2840825"/>
    <lineage>
        <taxon>Bacteria</taxon>
        <taxon>Bacillati</taxon>
        <taxon>Bacillota</taxon>
        <taxon>Clostridia</taxon>
        <taxon>Eubacteriales</taxon>
        <taxon>Candidatus Fimiplasma</taxon>
    </lineage>
</organism>
<reference evidence="5" key="2">
    <citation type="journal article" date="2021" name="PeerJ">
        <title>Extensive microbial diversity within the chicken gut microbiome revealed by metagenomics and culture.</title>
        <authorList>
            <person name="Gilroy R."/>
            <person name="Ravi A."/>
            <person name="Getino M."/>
            <person name="Pursley I."/>
            <person name="Horton D.L."/>
            <person name="Alikhan N.F."/>
            <person name="Baker D."/>
            <person name="Gharbi K."/>
            <person name="Hall N."/>
            <person name="Watson M."/>
            <person name="Adriaenssens E.M."/>
            <person name="Foster-Nyarko E."/>
            <person name="Jarju S."/>
            <person name="Secka A."/>
            <person name="Antonio M."/>
            <person name="Oren A."/>
            <person name="Chaudhuri R.R."/>
            <person name="La Ragione R."/>
            <person name="Hildebrand F."/>
            <person name="Pallen M.J."/>
        </authorList>
    </citation>
    <scope>NUCLEOTIDE SEQUENCE</scope>
    <source>
        <strain evidence="5">CHK195-11698</strain>
    </source>
</reference>
<reference evidence="5" key="1">
    <citation type="submission" date="2020-10" db="EMBL/GenBank/DDBJ databases">
        <authorList>
            <person name="Gilroy R."/>
        </authorList>
    </citation>
    <scope>NUCLEOTIDE SEQUENCE</scope>
    <source>
        <strain evidence="5">CHK195-11698</strain>
    </source>
</reference>
<dbReference type="SUPFAM" id="SSF46785">
    <property type="entry name" value="Winged helix' DNA-binding domain"/>
    <property type="match status" value="1"/>
</dbReference>
<dbReference type="EMBL" id="DVMJ01000062">
    <property type="protein sequence ID" value="HIU13894.1"/>
    <property type="molecule type" value="Genomic_DNA"/>
</dbReference>
<evidence type="ECO:0000313" key="6">
    <source>
        <dbReference type="Proteomes" id="UP000824175"/>
    </source>
</evidence>
<proteinExistence type="predicted"/>
<evidence type="ECO:0000256" key="2">
    <source>
        <dbReference type="ARBA" id="ARBA00023125"/>
    </source>
</evidence>
<accession>A0A9D1HQZ7</accession>
<evidence type="ECO:0000256" key="1">
    <source>
        <dbReference type="ARBA" id="ARBA00023015"/>
    </source>
</evidence>
<feature type="domain" description="HTH gntR-type" evidence="4">
    <location>
        <begin position="11"/>
        <end position="79"/>
    </location>
</feature>
<evidence type="ECO:0000259" key="4">
    <source>
        <dbReference type="PROSITE" id="PS50949"/>
    </source>
</evidence>
<evidence type="ECO:0000313" key="5">
    <source>
        <dbReference type="EMBL" id="HIU13894.1"/>
    </source>
</evidence>
<protein>
    <submittedName>
        <fullName evidence="5">GntR family transcriptional regulator</fullName>
    </submittedName>
</protein>
<dbReference type="Pfam" id="PF00392">
    <property type="entry name" value="GntR"/>
    <property type="match status" value="1"/>
</dbReference>
<name>A0A9D1HQZ7_9FIRM</name>
<dbReference type="SMART" id="SM00345">
    <property type="entry name" value="HTH_GNTR"/>
    <property type="match status" value="1"/>
</dbReference>
<gene>
    <name evidence="5" type="ORF">IAD15_07495</name>
</gene>
<dbReference type="PROSITE" id="PS50949">
    <property type="entry name" value="HTH_GNTR"/>
    <property type="match status" value="1"/>
</dbReference>
<dbReference type="CDD" id="cd07377">
    <property type="entry name" value="WHTH_GntR"/>
    <property type="match status" value="1"/>
</dbReference>
<keyword evidence="1" id="KW-0805">Transcription regulation</keyword>
<dbReference type="PANTHER" id="PTHR38445">
    <property type="entry name" value="HTH-TYPE TRANSCRIPTIONAL REPRESSOR YTRA"/>
    <property type="match status" value="1"/>
</dbReference>
<dbReference type="Proteomes" id="UP000824175">
    <property type="component" value="Unassembled WGS sequence"/>
</dbReference>
<dbReference type="PANTHER" id="PTHR38445:SF7">
    <property type="entry name" value="GNTR-FAMILY TRANSCRIPTIONAL REGULATOR"/>
    <property type="match status" value="1"/>
</dbReference>
<sequence>MHIIINNSSQQPIYEQIVESIKAMIMSGELGEDTMLPSVRALARDLKISALTVKKAYDHLESEGFIVTVHGKGSFVAMANANLLAEQARKEVEADLERAIQKGRRCGMTDEEISDLVRLLMEDSIC</sequence>
<dbReference type="GO" id="GO:0003700">
    <property type="term" value="F:DNA-binding transcription factor activity"/>
    <property type="evidence" value="ECO:0007669"/>
    <property type="project" value="InterPro"/>
</dbReference>
<dbReference type="GO" id="GO:0003677">
    <property type="term" value="F:DNA binding"/>
    <property type="evidence" value="ECO:0007669"/>
    <property type="project" value="UniProtKB-KW"/>
</dbReference>
<keyword evidence="2" id="KW-0238">DNA-binding</keyword>
<dbReference type="InterPro" id="IPR036390">
    <property type="entry name" value="WH_DNA-bd_sf"/>
</dbReference>
<comment type="caution">
    <text evidence="5">The sequence shown here is derived from an EMBL/GenBank/DDBJ whole genome shotgun (WGS) entry which is preliminary data.</text>
</comment>
<dbReference type="Gene3D" id="1.10.10.10">
    <property type="entry name" value="Winged helix-like DNA-binding domain superfamily/Winged helix DNA-binding domain"/>
    <property type="match status" value="1"/>
</dbReference>
<evidence type="ECO:0000256" key="3">
    <source>
        <dbReference type="ARBA" id="ARBA00023163"/>
    </source>
</evidence>